<evidence type="ECO:0000313" key="3">
    <source>
        <dbReference type="EMBL" id="MEX6688265.1"/>
    </source>
</evidence>
<feature type="chain" id="PRO_5046790186" evidence="2">
    <location>
        <begin position="20"/>
        <end position="437"/>
    </location>
</feature>
<dbReference type="InterPro" id="IPR008977">
    <property type="entry name" value="PHM/PNGase_F_dom_sf"/>
</dbReference>
<dbReference type="InterPro" id="IPR014784">
    <property type="entry name" value="Cu2_ascorb_mOase-like_C"/>
</dbReference>
<evidence type="ECO:0000256" key="2">
    <source>
        <dbReference type="SAM" id="SignalP"/>
    </source>
</evidence>
<dbReference type="Proteomes" id="UP001560573">
    <property type="component" value="Unassembled WGS sequence"/>
</dbReference>
<dbReference type="EMBL" id="JAULBC010000003">
    <property type="protein sequence ID" value="MEX6688265.1"/>
    <property type="molecule type" value="Genomic_DNA"/>
</dbReference>
<evidence type="ECO:0000313" key="4">
    <source>
        <dbReference type="Proteomes" id="UP001560573"/>
    </source>
</evidence>
<sequence length="437" mass="50207">MKHYLLAFCLFFAAVYGHSQEVTFYKDIQPLIIRKCASCHKPGETAPFSLITYEDVAKRTSFIKDVVQQGYMPPWKPDNKYVHFANDRSLSKKEIDLIVKWIDNKSPEGKTLATPAVKKDLNEGTLYNRKPDLVLKTTDSFLVKGDGGERFIIFKVPFELADSANIEAIEFVSNNKKLIHHVNYAIHPVADTLVSLSNTDSYINLTEDDRKKFDQYQPYRKTITYYGGWIPGASYEAYPKDFGWILPKRGVVLFTVHYAPTTKDEKSIVGVNLFFKKIPVKRPIKVISFGSRGIGEKSITPSFYIKANEKKTFTLDVKNPSEDFSIMYVWPHMHYIGKDFKAYLLTPAGDTTRLVHIPDWDFRWQEIYKFKKLVRVPKGSVIHIEGTYDNTAENPFNPHNPPQTVFSFGDMRSTDEMLTLMMVFLPYKPGDEAISLQ</sequence>
<keyword evidence="2" id="KW-0732">Signal</keyword>
<organism evidence="3 4">
    <name type="scientific">Danxiaibacter flavus</name>
    <dbReference type="NCBI Taxonomy" id="3049108"/>
    <lineage>
        <taxon>Bacteria</taxon>
        <taxon>Pseudomonadati</taxon>
        <taxon>Bacteroidota</taxon>
        <taxon>Chitinophagia</taxon>
        <taxon>Chitinophagales</taxon>
        <taxon>Chitinophagaceae</taxon>
        <taxon>Danxiaibacter</taxon>
    </lineage>
</organism>
<dbReference type="RefSeq" id="WP_369329674.1">
    <property type="nucleotide sequence ID" value="NZ_JAULBC010000003.1"/>
</dbReference>
<dbReference type="SUPFAM" id="SSF49742">
    <property type="entry name" value="PHM/PNGase F"/>
    <property type="match status" value="2"/>
</dbReference>
<protein>
    <submittedName>
        <fullName evidence="3">Cytochrome c</fullName>
    </submittedName>
</protein>
<dbReference type="Gene3D" id="2.60.120.230">
    <property type="match status" value="1"/>
</dbReference>
<keyword evidence="4" id="KW-1185">Reference proteome</keyword>
<reference evidence="3 4" key="1">
    <citation type="submission" date="2023-07" db="EMBL/GenBank/DDBJ databases">
        <authorList>
            <person name="Lian W.-H."/>
        </authorList>
    </citation>
    <scope>NUCLEOTIDE SEQUENCE [LARGE SCALE GENOMIC DNA]</scope>
    <source>
        <strain evidence="3 4">SYSU DXS3180</strain>
    </source>
</reference>
<gene>
    <name evidence="3" type="ORF">QTN47_12200</name>
</gene>
<name>A0ABV3ZFA2_9BACT</name>
<evidence type="ECO:0000256" key="1">
    <source>
        <dbReference type="ARBA" id="ARBA00023157"/>
    </source>
</evidence>
<accession>A0ABV3ZFA2</accession>
<proteinExistence type="predicted"/>
<comment type="caution">
    <text evidence="3">The sequence shown here is derived from an EMBL/GenBank/DDBJ whole genome shotgun (WGS) entry which is preliminary data.</text>
</comment>
<feature type="signal peptide" evidence="2">
    <location>
        <begin position="1"/>
        <end position="19"/>
    </location>
</feature>
<keyword evidence="1" id="KW-1015">Disulfide bond</keyword>